<dbReference type="EMBL" id="JAMKFB020000015">
    <property type="protein sequence ID" value="KAL0173365.1"/>
    <property type="molecule type" value="Genomic_DNA"/>
</dbReference>
<dbReference type="AlphaFoldDB" id="A0ABD0PHZ5"/>
<gene>
    <name evidence="1" type="ORF">M9458_029333</name>
</gene>
<dbReference type="Proteomes" id="UP001529510">
    <property type="component" value="Unassembled WGS sequence"/>
</dbReference>
<evidence type="ECO:0000313" key="2">
    <source>
        <dbReference type="Proteomes" id="UP001529510"/>
    </source>
</evidence>
<name>A0ABD0PHZ5_CIRMR</name>
<proteinExistence type="predicted"/>
<feature type="non-terminal residue" evidence="1">
    <location>
        <position position="1"/>
    </location>
</feature>
<protein>
    <submittedName>
        <fullName evidence="1">Uncharacterized protein</fullName>
    </submittedName>
</protein>
<sequence length="52" mass="5545">ASPGAGRGAALQFLSTKRELLNVCHIQSCKDVKAVQHTAPISRSPTPPKTYI</sequence>
<evidence type="ECO:0000313" key="1">
    <source>
        <dbReference type="EMBL" id="KAL0173365.1"/>
    </source>
</evidence>
<comment type="caution">
    <text evidence="1">The sequence shown here is derived from an EMBL/GenBank/DDBJ whole genome shotgun (WGS) entry which is preliminary data.</text>
</comment>
<accession>A0ABD0PHZ5</accession>
<organism evidence="1 2">
    <name type="scientific">Cirrhinus mrigala</name>
    <name type="common">Mrigala</name>
    <dbReference type="NCBI Taxonomy" id="683832"/>
    <lineage>
        <taxon>Eukaryota</taxon>
        <taxon>Metazoa</taxon>
        <taxon>Chordata</taxon>
        <taxon>Craniata</taxon>
        <taxon>Vertebrata</taxon>
        <taxon>Euteleostomi</taxon>
        <taxon>Actinopterygii</taxon>
        <taxon>Neopterygii</taxon>
        <taxon>Teleostei</taxon>
        <taxon>Ostariophysi</taxon>
        <taxon>Cypriniformes</taxon>
        <taxon>Cyprinidae</taxon>
        <taxon>Labeoninae</taxon>
        <taxon>Labeonini</taxon>
        <taxon>Cirrhinus</taxon>
    </lineage>
</organism>
<reference evidence="1 2" key="1">
    <citation type="submission" date="2024-05" db="EMBL/GenBank/DDBJ databases">
        <title>Genome sequencing and assembly of Indian major carp, Cirrhinus mrigala (Hamilton, 1822).</title>
        <authorList>
            <person name="Mohindra V."/>
            <person name="Chowdhury L.M."/>
            <person name="Lal K."/>
            <person name="Jena J.K."/>
        </authorList>
    </citation>
    <scope>NUCLEOTIDE SEQUENCE [LARGE SCALE GENOMIC DNA]</scope>
    <source>
        <strain evidence="1">CM1030</strain>
        <tissue evidence="1">Blood</tissue>
    </source>
</reference>
<keyword evidence="2" id="KW-1185">Reference proteome</keyword>